<evidence type="ECO:0000313" key="1">
    <source>
        <dbReference type="EMBL" id="RIA80253.1"/>
    </source>
</evidence>
<dbReference type="Proteomes" id="UP000265703">
    <property type="component" value="Unassembled WGS sequence"/>
</dbReference>
<comment type="caution">
    <text evidence="1">The sequence shown here is derived from an EMBL/GenBank/DDBJ whole genome shotgun (WGS) entry which is preliminary data.</text>
</comment>
<accession>A0A397S1E8</accession>
<gene>
    <name evidence="1" type="ORF">C1645_7764</name>
</gene>
<reference evidence="1 2" key="1">
    <citation type="submission" date="2018-06" db="EMBL/GenBank/DDBJ databases">
        <title>Comparative genomics reveals the genomic features of Rhizophagus irregularis, R. cerebriforme, R. diaphanum and Gigaspora rosea, and their symbiotic lifestyle signature.</title>
        <authorList>
            <person name="Morin E."/>
            <person name="San Clemente H."/>
            <person name="Chen E.C.H."/>
            <person name="De La Providencia I."/>
            <person name="Hainaut M."/>
            <person name="Kuo A."/>
            <person name="Kohler A."/>
            <person name="Murat C."/>
            <person name="Tang N."/>
            <person name="Roy S."/>
            <person name="Loubradou J."/>
            <person name="Henrissat B."/>
            <person name="Grigoriev I.V."/>
            <person name="Corradi N."/>
            <person name="Roux C."/>
            <person name="Martin F.M."/>
        </authorList>
    </citation>
    <scope>NUCLEOTIDE SEQUENCE [LARGE SCALE GENOMIC DNA]</scope>
    <source>
        <strain evidence="1 2">DAOM 227022</strain>
    </source>
</reference>
<sequence length="70" mass="8282">MIILLTSTHLTSIRVQITVKNHRRRKRWITSWTRRIRKSLVIVLGNAIKSRNLKKRSKHLLTKIKNLISG</sequence>
<keyword evidence="2" id="KW-1185">Reference proteome</keyword>
<protein>
    <submittedName>
        <fullName evidence="1">Uncharacterized protein</fullName>
    </submittedName>
</protein>
<name>A0A397S1E8_9GLOM</name>
<dbReference type="AlphaFoldDB" id="A0A397S1E8"/>
<proteinExistence type="predicted"/>
<evidence type="ECO:0000313" key="2">
    <source>
        <dbReference type="Proteomes" id="UP000265703"/>
    </source>
</evidence>
<dbReference type="EMBL" id="QKYT01001010">
    <property type="protein sequence ID" value="RIA80253.1"/>
    <property type="molecule type" value="Genomic_DNA"/>
</dbReference>
<organism evidence="1 2">
    <name type="scientific">Glomus cerebriforme</name>
    <dbReference type="NCBI Taxonomy" id="658196"/>
    <lineage>
        <taxon>Eukaryota</taxon>
        <taxon>Fungi</taxon>
        <taxon>Fungi incertae sedis</taxon>
        <taxon>Mucoromycota</taxon>
        <taxon>Glomeromycotina</taxon>
        <taxon>Glomeromycetes</taxon>
        <taxon>Glomerales</taxon>
        <taxon>Glomeraceae</taxon>
        <taxon>Glomus</taxon>
    </lineage>
</organism>